<accession>A0A0V8H7D8</accession>
<dbReference type="AlphaFoldDB" id="A0A0V8H7D8"/>
<evidence type="ECO:0000313" key="2">
    <source>
        <dbReference type="Proteomes" id="UP000181997"/>
    </source>
</evidence>
<name>A0A0V8H7D8_9BACI</name>
<dbReference type="InterPro" id="IPR014519">
    <property type="entry name" value="UCP024492"/>
</dbReference>
<dbReference type="EMBL" id="FMAU01000009">
    <property type="protein sequence ID" value="SCC34797.1"/>
    <property type="molecule type" value="Genomic_DNA"/>
</dbReference>
<dbReference type="InterPro" id="IPR007438">
    <property type="entry name" value="DUF488"/>
</dbReference>
<dbReference type="PIRSF" id="PIRSF024492">
    <property type="entry name" value="UCP024492"/>
    <property type="match status" value="1"/>
</dbReference>
<sequence>MEVYSIGHSTHAKEQFLKMLKAADIEYIADIRAFPASRRYPQFKKESMSEWLEEAGYGYSHFPDLGGRRRLSGVIGEELNAGWNNRSFHNYADYSLTDEFKEGLSELKNAASDKKLAYMCSERHPARCHRLLISNVLKADGWDGRHIVSDSDGEASIISHELGKWGAVPIIEEDGTVVYPELEG</sequence>
<dbReference type="Proteomes" id="UP000181997">
    <property type="component" value="Unassembled WGS sequence"/>
</dbReference>
<protein>
    <recommendedName>
        <fullName evidence="3">DNA repair protein</fullName>
    </recommendedName>
</protein>
<dbReference type="OrthoDB" id="9789109at2"/>
<organism evidence="1 2">
    <name type="scientific">[Bacillus] enclensis</name>
    <dbReference type="NCBI Taxonomy" id="1402860"/>
    <lineage>
        <taxon>Bacteria</taxon>
        <taxon>Bacillati</taxon>
        <taxon>Bacillota</taxon>
        <taxon>Bacilli</taxon>
        <taxon>Bacillales</taxon>
        <taxon>Bacillaceae</taxon>
        <taxon>Rossellomorea</taxon>
    </lineage>
</organism>
<dbReference type="PANTHER" id="PTHR39337">
    <property type="entry name" value="BLR5642 PROTEIN"/>
    <property type="match status" value="1"/>
</dbReference>
<dbReference type="Pfam" id="PF04343">
    <property type="entry name" value="DUF488"/>
    <property type="match status" value="1"/>
</dbReference>
<evidence type="ECO:0000313" key="1">
    <source>
        <dbReference type="EMBL" id="SCC34797.1"/>
    </source>
</evidence>
<dbReference type="RefSeq" id="WP_058299944.1">
    <property type="nucleotide sequence ID" value="NZ_FMAU01000009.1"/>
</dbReference>
<keyword evidence="2" id="KW-1185">Reference proteome</keyword>
<evidence type="ECO:0008006" key="3">
    <source>
        <dbReference type="Google" id="ProtNLM"/>
    </source>
</evidence>
<gene>
    <name evidence="1" type="ORF">GA0061094_4174</name>
</gene>
<reference evidence="2" key="1">
    <citation type="submission" date="2016-08" db="EMBL/GenBank/DDBJ databases">
        <authorList>
            <person name="Varghese N."/>
            <person name="Submissions Spin"/>
        </authorList>
    </citation>
    <scope>NUCLEOTIDE SEQUENCE [LARGE SCALE GENOMIC DNA]</scope>
    <source>
        <strain evidence="2">SGD-1123</strain>
    </source>
</reference>
<dbReference type="PANTHER" id="PTHR39337:SF1">
    <property type="entry name" value="BLR5642 PROTEIN"/>
    <property type="match status" value="1"/>
</dbReference>
<proteinExistence type="predicted"/>